<dbReference type="AlphaFoldDB" id="A0A8J4GFP6"/>
<organism evidence="3 4">
    <name type="scientific">Volvox reticuliferus</name>
    <dbReference type="NCBI Taxonomy" id="1737510"/>
    <lineage>
        <taxon>Eukaryota</taxon>
        <taxon>Viridiplantae</taxon>
        <taxon>Chlorophyta</taxon>
        <taxon>core chlorophytes</taxon>
        <taxon>Chlorophyceae</taxon>
        <taxon>CS clade</taxon>
        <taxon>Chlamydomonadales</taxon>
        <taxon>Volvocaceae</taxon>
        <taxon>Volvox</taxon>
    </lineage>
</organism>
<dbReference type="EMBL" id="BNCP01000027">
    <property type="protein sequence ID" value="GIL83558.1"/>
    <property type="molecule type" value="Genomic_DNA"/>
</dbReference>
<evidence type="ECO:0000313" key="4">
    <source>
        <dbReference type="Proteomes" id="UP000722791"/>
    </source>
</evidence>
<dbReference type="Proteomes" id="UP000747110">
    <property type="component" value="Unassembled WGS sequence"/>
</dbReference>
<evidence type="ECO:0000313" key="5">
    <source>
        <dbReference type="Proteomes" id="UP000747110"/>
    </source>
</evidence>
<evidence type="ECO:0000313" key="2">
    <source>
        <dbReference type="EMBL" id="GIL83558.1"/>
    </source>
</evidence>
<dbReference type="Pfam" id="PF05869">
    <property type="entry name" value="Dam"/>
    <property type="match status" value="1"/>
</dbReference>
<reference evidence="3" key="1">
    <citation type="journal article" date="2021" name="Proc. Natl. Acad. Sci. U.S.A.">
        <title>Three genomes in the algal genus Volvox reveal the fate of a haploid sex-determining region after a transition to homothallism.</title>
        <authorList>
            <person name="Yamamoto K."/>
            <person name="Hamaji T."/>
            <person name="Kawai-Toyooka H."/>
            <person name="Matsuzaki R."/>
            <person name="Takahashi F."/>
            <person name="Nishimura Y."/>
            <person name="Kawachi M."/>
            <person name="Noguchi H."/>
            <person name="Minakuchi Y."/>
            <person name="Umen J.G."/>
            <person name="Toyoda A."/>
            <person name="Nozaki H."/>
        </authorList>
    </citation>
    <scope>NUCLEOTIDE SEQUENCE</scope>
    <source>
        <strain evidence="3">NIES-3785</strain>
        <strain evidence="2">NIES-3786</strain>
    </source>
</reference>
<dbReference type="GO" id="GO:0003677">
    <property type="term" value="F:DNA binding"/>
    <property type="evidence" value="ECO:0007669"/>
    <property type="project" value="InterPro"/>
</dbReference>
<name>A0A8J4GFP6_9CHLO</name>
<comment type="caution">
    <text evidence="3">The sequence shown here is derived from an EMBL/GenBank/DDBJ whole genome shotgun (WGS) entry which is preliminary data.</text>
</comment>
<feature type="region of interest" description="Disordered" evidence="1">
    <location>
        <begin position="221"/>
        <end position="246"/>
    </location>
</feature>
<feature type="region of interest" description="Disordered" evidence="1">
    <location>
        <begin position="45"/>
        <end position="86"/>
    </location>
</feature>
<evidence type="ECO:0000313" key="3">
    <source>
        <dbReference type="EMBL" id="GIM05954.1"/>
    </source>
</evidence>
<dbReference type="InterPro" id="IPR008593">
    <property type="entry name" value="Dam_MeTrfase"/>
</dbReference>
<dbReference type="GO" id="GO:0009007">
    <property type="term" value="F:site-specific DNA-methyltransferase (adenine-specific) activity"/>
    <property type="evidence" value="ECO:0007669"/>
    <property type="project" value="InterPro"/>
</dbReference>
<proteinExistence type="predicted"/>
<accession>A0A8J4GFP6</accession>
<dbReference type="Proteomes" id="UP000722791">
    <property type="component" value="Unassembled WGS sequence"/>
</dbReference>
<feature type="compositionally biased region" description="Low complexity" evidence="1">
    <location>
        <begin position="60"/>
        <end position="75"/>
    </location>
</feature>
<sequence>MACNLFLWPLRPPPALVPPSAELKSKFWNAADTALRCMAAERTGLARRGGGGVGGRGTGRFRSSSSSSGSTSGKRGSPEGETSCGQFLPPLQPLPAACINGPEPSADVAEHEFFTGLGGWMPVASGSSQLANIRTHLKSKGHNSRMQTLRLLVRSSACHYAWLPKLVAGVRLCHFLVPEPEQLRVLGNDEAATILAAVAAIPGATDHGAAAAEMAGKGLDDVRQKDGTGMDETEQPQQQGNTEDERDWQEVGEYNTDDQGVPHGASLAGVAGQSGCNALAAAEQRVAMAAAGFFVEASLALLDIAEGRLYRLAGYLSFADYVESASSVLGFGLRQARNLIAAARFVRNLPPDVAPPSCERQVRPLVGFHTDLQIRAWALALERAGGVGSMRVSGRLVEECLREVKGLLADAAMGPDVIATKHQRQLPVHYGGLHVFTRSETCEWYTPDFILDLVRELFAPGHIDLDPCSCAAANTRVRAISYYDERMDGLAEMNEWNGNVFLNPAFGMRDGHSLQGLFFAKCTREYQAGNLKQAVVLLKAGIGYSWFHDVLNWPVCFLGERISFVRQVPTGASGELQWGTRVQNPHGSVLVYMGPATEKFANLFSRVGSVPGMNAWAHRTSAPRAPMVMGGEEAARDDGR</sequence>
<protein>
    <submittedName>
        <fullName evidence="3">Uncharacterized protein</fullName>
    </submittedName>
</protein>
<evidence type="ECO:0000256" key="1">
    <source>
        <dbReference type="SAM" id="MobiDB-lite"/>
    </source>
</evidence>
<dbReference type="OrthoDB" id="2155333at2759"/>
<feature type="compositionally biased region" description="Gly residues" evidence="1">
    <location>
        <begin position="47"/>
        <end position="58"/>
    </location>
</feature>
<dbReference type="EMBL" id="BNCQ01000020">
    <property type="protein sequence ID" value="GIM05954.1"/>
    <property type="molecule type" value="Genomic_DNA"/>
</dbReference>
<keyword evidence="5" id="KW-1185">Reference proteome</keyword>
<dbReference type="GO" id="GO:0009307">
    <property type="term" value="P:DNA restriction-modification system"/>
    <property type="evidence" value="ECO:0007669"/>
    <property type="project" value="InterPro"/>
</dbReference>
<gene>
    <name evidence="2" type="ORF">Vretifemale_12349</name>
    <name evidence="3" type="ORF">Vretimale_10370</name>
</gene>